<sequence length="201" mass="22361">MRSTRLWRTDITRRSTTTLLGGCGLRAYVTTIRRTPSNCSRSLSCLDYRKLTDESLDPLVTLQPVLTSQNVLSISKLASRLPVPSSGGATVSPSAVHAVWLQKLFWKGDPQLLKRPPQSDQDYLHAYDTCAKYLDRLVPADAIRFLDNITFSPDAAENLSIQARSEVIKRATKAICASWLRRARREEATAAGSRKGRTQQG</sequence>
<dbReference type="PANTHER" id="PTHR15922:SF2">
    <property type="entry name" value="NBAS SUBUNIT OF NRZ TETHERING COMPLEX"/>
    <property type="match status" value="1"/>
</dbReference>
<reference evidence="1" key="1">
    <citation type="submission" date="2022-08" db="EMBL/GenBank/DDBJ databases">
        <title>Genome sequencing of akame (Lates japonicus).</title>
        <authorList>
            <person name="Hashiguchi Y."/>
            <person name="Takahashi H."/>
        </authorList>
    </citation>
    <scope>NUCLEOTIDE SEQUENCE</scope>
    <source>
        <strain evidence="1">Kochi</strain>
    </source>
</reference>
<comment type="caution">
    <text evidence="1">The sequence shown here is derived from an EMBL/GenBank/DDBJ whole genome shotgun (WGS) entry which is preliminary data.</text>
</comment>
<evidence type="ECO:0000313" key="1">
    <source>
        <dbReference type="EMBL" id="GLD72977.1"/>
    </source>
</evidence>
<proteinExistence type="predicted"/>
<keyword evidence="2" id="KW-1185">Reference proteome</keyword>
<organism evidence="1 2">
    <name type="scientific">Lates japonicus</name>
    <name type="common">Japanese lates</name>
    <dbReference type="NCBI Taxonomy" id="270547"/>
    <lineage>
        <taxon>Eukaryota</taxon>
        <taxon>Metazoa</taxon>
        <taxon>Chordata</taxon>
        <taxon>Craniata</taxon>
        <taxon>Vertebrata</taxon>
        <taxon>Euteleostomi</taxon>
        <taxon>Actinopterygii</taxon>
        <taxon>Neopterygii</taxon>
        <taxon>Teleostei</taxon>
        <taxon>Neoteleostei</taxon>
        <taxon>Acanthomorphata</taxon>
        <taxon>Carangaria</taxon>
        <taxon>Carangaria incertae sedis</taxon>
        <taxon>Centropomidae</taxon>
        <taxon>Lates</taxon>
    </lineage>
</organism>
<dbReference type="Proteomes" id="UP001279410">
    <property type="component" value="Unassembled WGS sequence"/>
</dbReference>
<gene>
    <name evidence="1" type="ORF">AKAME5_002430200</name>
</gene>
<dbReference type="GO" id="GO:0000149">
    <property type="term" value="F:SNARE binding"/>
    <property type="evidence" value="ECO:0007669"/>
    <property type="project" value="TreeGrafter"/>
</dbReference>
<name>A0AAD3RLJ1_LATJO</name>
<dbReference type="GO" id="GO:0070939">
    <property type="term" value="C:Dsl1/NZR complex"/>
    <property type="evidence" value="ECO:0007669"/>
    <property type="project" value="TreeGrafter"/>
</dbReference>
<accession>A0AAD3RLJ1</accession>
<dbReference type="AlphaFoldDB" id="A0AAD3RLJ1"/>
<evidence type="ECO:0000313" key="2">
    <source>
        <dbReference type="Proteomes" id="UP001279410"/>
    </source>
</evidence>
<dbReference type="PANTHER" id="PTHR15922">
    <property type="entry name" value="NEUROBLASTOMA-AMPLIFIED SEQUENCE"/>
    <property type="match status" value="1"/>
</dbReference>
<protein>
    <submittedName>
        <fullName evidence="1">Neuroblastoma-amplified sequence</fullName>
    </submittedName>
</protein>
<dbReference type="GO" id="GO:0006890">
    <property type="term" value="P:retrograde vesicle-mediated transport, Golgi to endoplasmic reticulum"/>
    <property type="evidence" value="ECO:0007669"/>
    <property type="project" value="TreeGrafter"/>
</dbReference>
<dbReference type="EMBL" id="BRZM01001336">
    <property type="protein sequence ID" value="GLD72977.1"/>
    <property type="molecule type" value="Genomic_DNA"/>
</dbReference>